<protein>
    <recommendedName>
        <fullName evidence="4">DNA modification methylase</fullName>
    </recommendedName>
</protein>
<feature type="region of interest" description="Disordered" evidence="1">
    <location>
        <begin position="158"/>
        <end position="185"/>
    </location>
</feature>
<evidence type="ECO:0000313" key="3">
    <source>
        <dbReference type="Proteomes" id="UP000516421"/>
    </source>
</evidence>
<proteinExistence type="predicted"/>
<reference evidence="2 3" key="1">
    <citation type="submission" date="2020-09" db="EMBL/GenBank/DDBJ databases">
        <title>Investigation of environmental microbe.</title>
        <authorList>
            <person name="Ou Y."/>
            <person name="Kang Q."/>
        </authorList>
    </citation>
    <scope>NUCLEOTIDE SEQUENCE [LARGE SCALE GENOMIC DNA]</scope>
    <source>
        <strain evidence="2 3">KJZ-9</strain>
    </source>
</reference>
<dbReference type="AlphaFoldDB" id="A0A7H2BIV0"/>
<feature type="compositionally biased region" description="Low complexity" evidence="1">
    <location>
        <begin position="158"/>
        <end position="170"/>
    </location>
</feature>
<evidence type="ECO:0000256" key="1">
    <source>
        <dbReference type="SAM" id="MobiDB-lite"/>
    </source>
</evidence>
<organism evidence="2 3">
    <name type="scientific">Rothia amarae</name>
    <dbReference type="NCBI Taxonomy" id="169480"/>
    <lineage>
        <taxon>Bacteria</taxon>
        <taxon>Bacillati</taxon>
        <taxon>Actinomycetota</taxon>
        <taxon>Actinomycetes</taxon>
        <taxon>Micrococcales</taxon>
        <taxon>Micrococcaceae</taxon>
        <taxon>Rothia</taxon>
    </lineage>
</organism>
<name>A0A7H2BIV0_9MICC</name>
<sequence>MKFATSTLKRAGAGAALAVALLSATGCGYIHRQPTTIHYAASDGVNADVADIDLRNIMVIAENEKSDGRVLGSIINNGKNDVTVDFNFESGAKSVTVKPGETVRLEDDAHKLIVSPSGANPGLILENIKVTAGSDNTTMNIPVLDDTLEEYAPYLPNAASAESSAASTSAPNGNESAPVETTPAQ</sequence>
<keyword evidence="3" id="KW-1185">Reference proteome</keyword>
<accession>A0A7H2BIV0</accession>
<dbReference type="KEGG" id="rama:IDM48_09515"/>
<evidence type="ECO:0008006" key="4">
    <source>
        <dbReference type="Google" id="ProtNLM"/>
    </source>
</evidence>
<dbReference type="RefSeq" id="WP_190617121.1">
    <property type="nucleotide sequence ID" value="NZ_CP061538.1"/>
</dbReference>
<dbReference type="EMBL" id="CP061538">
    <property type="protein sequence ID" value="QNV39596.1"/>
    <property type="molecule type" value="Genomic_DNA"/>
</dbReference>
<dbReference type="PROSITE" id="PS51257">
    <property type="entry name" value="PROKAR_LIPOPROTEIN"/>
    <property type="match status" value="1"/>
</dbReference>
<evidence type="ECO:0000313" key="2">
    <source>
        <dbReference type="EMBL" id="QNV39596.1"/>
    </source>
</evidence>
<gene>
    <name evidence="2" type="ORF">IDM48_09515</name>
</gene>
<dbReference type="Proteomes" id="UP000516421">
    <property type="component" value="Chromosome"/>
</dbReference>